<dbReference type="Proteomes" id="UP000007875">
    <property type="component" value="Unassembled WGS sequence"/>
</dbReference>
<sequence>MELRNYFVNFRSDSPCNVHQQLYRHMLQPIITLPVLCVVLPYTSISPMVHPIFVSRQITFVWTNRNVLEHVSFNLLEFAGSPHLSYLPVTWLVGEQKHCVNCTQLRL</sequence>
<dbReference type="HOGENOM" id="CLU_2209092_0_0_1"/>
<protein>
    <submittedName>
        <fullName evidence="1">Uncharacterized protein</fullName>
    </submittedName>
</protein>
<reference evidence="1" key="3">
    <citation type="submission" date="2025-09" db="UniProtKB">
        <authorList>
            <consortium name="Ensembl"/>
        </authorList>
    </citation>
    <scope>IDENTIFICATION</scope>
</reference>
<organism evidence="1 2">
    <name type="scientific">Ciona savignyi</name>
    <name type="common">Pacific transparent sea squirt</name>
    <dbReference type="NCBI Taxonomy" id="51511"/>
    <lineage>
        <taxon>Eukaryota</taxon>
        <taxon>Metazoa</taxon>
        <taxon>Chordata</taxon>
        <taxon>Tunicata</taxon>
        <taxon>Ascidiacea</taxon>
        <taxon>Phlebobranchia</taxon>
        <taxon>Cionidae</taxon>
        <taxon>Ciona</taxon>
    </lineage>
</organism>
<evidence type="ECO:0000313" key="2">
    <source>
        <dbReference type="Proteomes" id="UP000007875"/>
    </source>
</evidence>
<accession>H2YCK1</accession>
<dbReference type="AlphaFoldDB" id="H2YCK1"/>
<name>H2YCK1_CIOSA</name>
<reference evidence="2" key="1">
    <citation type="submission" date="2003-08" db="EMBL/GenBank/DDBJ databases">
        <authorList>
            <person name="Birren B."/>
            <person name="Nusbaum C."/>
            <person name="Abebe A."/>
            <person name="Abouelleil A."/>
            <person name="Adekoya E."/>
            <person name="Ait-zahra M."/>
            <person name="Allen N."/>
            <person name="Allen T."/>
            <person name="An P."/>
            <person name="Anderson M."/>
            <person name="Anderson S."/>
            <person name="Arachchi H."/>
            <person name="Armbruster J."/>
            <person name="Bachantsang P."/>
            <person name="Baldwin J."/>
            <person name="Barry A."/>
            <person name="Bayul T."/>
            <person name="Blitshsteyn B."/>
            <person name="Bloom T."/>
            <person name="Blye J."/>
            <person name="Boguslavskiy L."/>
            <person name="Borowsky M."/>
            <person name="Boukhgalter B."/>
            <person name="Brunache A."/>
            <person name="Butler J."/>
            <person name="Calixte N."/>
            <person name="Calvo S."/>
            <person name="Camarata J."/>
            <person name="Campo K."/>
            <person name="Chang J."/>
            <person name="Cheshatsang Y."/>
            <person name="Citroen M."/>
            <person name="Collymore A."/>
            <person name="Considine T."/>
            <person name="Cook A."/>
            <person name="Cooke P."/>
            <person name="Corum B."/>
            <person name="Cuomo C."/>
            <person name="David R."/>
            <person name="Dawoe T."/>
            <person name="Degray S."/>
            <person name="Dodge S."/>
            <person name="Dooley K."/>
            <person name="Dorje P."/>
            <person name="Dorjee K."/>
            <person name="Dorris L."/>
            <person name="Duffey N."/>
            <person name="Dupes A."/>
            <person name="Elkins T."/>
            <person name="Engels R."/>
            <person name="Erickson J."/>
            <person name="Farina A."/>
            <person name="Faro S."/>
            <person name="Ferreira P."/>
            <person name="Fischer H."/>
            <person name="Fitzgerald M."/>
            <person name="Foley K."/>
            <person name="Gage D."/>
            <person name="Galagan J."/>
            <person name="Gearin G."/>
            <person name="Gnerre S."/>
            <person name="Gnirke A."/>
            <person name="Goyette A."/>
            <person name="Graham J."/>
            <person name="Grandbois E."/>
            <person name="Gyaltsen K."/>
            <person name="Hafez N."/>
            <person name="Hagopian D."/>
            <person name="Hagos B."/>
            <person name="Hall J."/>
            <person name="Hatcher B."/>
            <person name="Heller A."/>
            <person name="Higgins H."/>
            <person name="Honan T."/>
            <person name="Horn A."/>
            <person name="Houde N."/>
            <person name="Hughes L."/>
            <person name="Hulme W."/>
            <person name="Husby E."/>
            <person name="Iliev I."/>
            <person name="Jaffe D."/>
            <person name="Jones C."/>
            <person name="Kamal M."/>
            <person name="Kamat A."/>
            <person name="Kamvysselis M."/>
            <person name="Karlsson E."/>
            <person name="Kells C."/>
            <person name="Kieu A."/>
            <person name="Kisner P."/>
            <person name="Kodira C."/>
            <person name="Kulbokas E."/>
            <person name="Labutti K."/>
            <person name="Lama D."/>
            <person name="Landers T."/>
            <person name="Leger J."/>
            <person name="Levine S."/>
            <person name="Lewis D."/>
            <person name="Lewis T."/>
            <person name="Lindblad-toh K."/>
            <person name="Liu X."/>
            <person name="Lokyitsang T."/>
            <person name="Lokyitsang Y."/>
            <person name="Lucien O."/>
            <person name="Lui A."/>
            <person name="Ma L.J."/>
            <person name="Mabbitt R."/>
            <person name="Macdonald J."/>
            <person name="Maclean C."/>
            <person name="Major J."/>
            <person name="Manning J."/>
            <person name="Marabella R."/>
            <person name="Maru K."/>
            <person name="Matthews C."/>
            <person name="Mauceli E."/>
            <person name="Mccarthy M."/>
            <person name="Mcdonough S."/>
            <person name="Mcghee T."/>
            <person name="Meldrim J."/>
            <person name="Meneus L."/>
            <person name="Mesirov J."/>
            <person name="Mihalev A."/>
            <person name="Mihova T."/>
            <person name="Mikkelsen T."/>
            <person name="Mlenga V."/>
            <person name="Moru K."/>
            <person name="Mozes J."/>
            <person name="Mulrain L."/>
            <person name="Munson G."/>
            <person name="Naylor J."/>
            <person name="Newes C."/>
            <person name="Nguyen C."/>
            <person name="Nguyen N."/>
            <person name="Nguyen T."/>
            <person name="Nicol R."/>
            <person name="Nielsen C."/>
            <person name="Nizzari M."/>
            <person name="Norbu C."/>
            <person name="Norbu N."/>
            <person name="O'donnell P."/>
            <person name="Okoawo O."/>
            <person name="O'leary S."/>
            <person name="Omotosho B."/>
            <person name="O'neill K."/>
            <person name="Osman S."/>
            <person name="Parker S."/>
            <person name="Perrin D."/>
            <person name="Phunkhang P."/>
            <person name="Piqani B."/>
            <person name="Purcell S."/>
            <person name="Rachupka T."/>
            <person name="Ramasamy U."/>
            <person name="Rameau R."/>
            <person name="Ray V."/>
            <person name="Raymond C."/>
            <person name="Retta R."/>
            <person name="Richardson S."/>
            <person name="Rise C."/>
            <person name="Rodriguez J."/>
            <person name="Rogers J."/>
            <person name="Rogov P."/>
            <person name="Rutman M."/>
            <person name="Schupbach R."/>
            <person name="Seaman C."/>
            <person name="Settipalli S."/>
            <person name="Sharpe T."/>
            <person name="Sheridan J."/>
            <person name="Sherpa N."/>
            <person name="Shi J."/>
            <person name="Smirnov S."/>
            <person name="Smith C."/>
            <person name="Sougnez C."/>
            <person name="Spencer B."/>
            <person name="Stalker J."/>
            <person name="Stange-thomann N."/>
            <person name="Stavropoulos S."/>
            <person name="Stetson K."/>
            <person name="Stone C."/>
            <person name="Stone S."/>
            <person name="Stubbs M."/>
            <person name="Talamas J."/>
            <person name="Tchuinga P."/>
            <person name="Tenzing P."/>
            <person name="Tesfaye S."/>
            <person name="Theodore J."/>
            <person name="Thoulutsang Y."/>
            <person name="Topham K."/>
            <person name="Towey S."/>
            <person name="Tsamla T."/>
            <person name="Tsomo N."/>
            <person name="Vallee D."/>
            <person name="Vassiliev H."/>
            <person name="Venkataraman V."/>
            <person name="Vinson J."/>
            <person name="Vo A."/>
            <person name="Wade C."/>
            <person name="Wang S."/>
            <person name="Wangchuk T."/>
            <person name="Wangdi T."/>
            <person name="Whittaker C."/>
            <person name="Wilkinson J."/>
            <person name="Wu Y."/>
            <person name="Wyman D."/>
            <person name="Yadav S."/>
            <person name="Yang S."/>
            <person name="Yang X."/>
            <person name="Yeager S."/>
            <person name="Yee E."/>
            <person name="Young G."/>
            <person name="Zainoun J."/>
            <person name="Zembeck L."/>
            <person name="Zimmer A."/>
            <person name="Zody M."/>
            <person name="Lander E."/>
        </authorList>
    </citation>
    <scope>NUCLEOTIDE SEQUENCE [LARGE SCALE GENOMIC DNA]</scope>
</reference>
<evidence type="ECO:0000313" key="1">
    <source>
        <dbReference type="Ensembl" id="ENSCSAVP00000003049.1"/>
    </source>
</evidence>
<keyword evidence="2" id="KW-1185">Reference proteome</keyword>
<reference evidence="1" key="2">
    <citation type="submission" date="2025-08" db="UniProtKB">
        <authorList>
            <consortium name="Ensembl"/>
        </authorList>
    </citation>
    <scope>IDENTIFICATION</scope>
</reference>
<dbReference type="Ensembl" id="ENSCSAVT00000003094.1">
    <property type="protein sequence ID" value="ENSCSAVP00000003049.1"/>
    <property type="gene ID" value="ENSCSAVG00000001809.1"/>
</dbReference>
<dbReference type="GeneTree" id="ENSGT00390000013904"/>
<proteinExistence type="predicted"/>